<protein>
    <submittedName>
        <fullName evidence="1">Uncharacterized protein</fullName>
    </submittedName>
</protein>
<organism evidence="1 2">
    <name type="scientific">Rhodopseudomonas palustris</name>
    <dbReference type="NCBI Taxonomy" id="1076"/>
    <lineage>
        <taxon>Bacteria</taxon>
        <taxon>Pseudomonadati</taxon>
        <taxon>Pseudomonadota</taxon>
        <taxon>Alphaproteobacteria</taxon>
        <taxon>Hyphomicrobiales</taxon>
        <taxon>Nitrobacteraceae</taxon>
        <taxon>Rhodopseudomonas</taxon>
    </lineage>
</organism>
<comment type="caution">
    <text evidence="1">The sequence shown here is derived from an EMBL/GenBank/DDBJ whole genome shotgun (WGS) entry which is preliminary data.</text>
</comment>
<dbReference type="NCBIfam" id="TIGR01549">
    <property type="entry name" value="HAD-SF-IA-v1"/>
    <property type="match status" value="1"/>
</dbReference>
<proteinExistence type="predicted"/>
<sequence>MLLAKILDDSLGVALPLPNELDQVFGEAERAELYRLIRQREAILSNWKCDDGWLTEFSSIIGDADVVSFDVFDTALTRVVEAPVDVFALMERLLILRFGASFRGFSVAREAAEKKARERARCLGRIEITFSEILAELVQNNPSYKEFSDIIARLELLVERLCLLPVLEIRKAVDLAISLGKRVIFISDMYHNSRDIRGFLVESGYSDSFELLVSSETGATKAAGVQWEIVRRICGAESKVVHIGDDEWSDVQSATCAGIVALQFVKAISNRRRGGALEGAIVPLSLAARKAQLWSAQQKVRQEPSETMRVLGRSWGAVVIGSYIKWLKERAEKAGVRKLYFCARDGYLVRNAWIASGLAEASSIQERYLYISRRALNLAAGFVSSSSTELSKIALDTLAQSYRPHSVLQILKRSNLDCIERLVHDAQTAFGSLDAIVGWPDGVNLLKSLFQRHSEEIYRCLGVEYQNAVRYLCQEGLQDGEIGLVDVGWHGTMQASIVSILRASGLKPTIMGFYFGLWPAAQSNRPRAGWMEAAFGNDYIPHDDQRALNNSVAILENLLSSSEGTTLGYGVKNGVMSPVLAPPNEFTSYSASLIEPFQTATLEGIAAIFKRQKDSLIALEELSLDAGMAALARLSLSPSNNELQSIGSIRHSGDFGHALFETLIGSLSNDSYHSVALSDTEWPIGTALAALNKCVDPESRSRLRQDICRQLTNYDERTFSQFL</sequence>
<dbReference type="InterPro" id="IPR036412">
    <property type="entry name" value="HAD-like_sf"/>
</dbReference>
<name>A0A418VH61_RHOPL</name>
<dbReference type="OrthoDB" id="9816564at2"/>
<accession>A0A418VH61</accession>
<evidence type="ECO:0000313" key="2">
    <source>
        <dbReference type="Proteomes" id="UP000285523"/>
    </source>
</evidence>
<dbReference type="InterPro" id="IPR006439">
    <property type="entry name" value="HAD-SF_hydro_IA"/>
</dbReference>
<dbReference type="AlphaFoldDB" id="A0A418VH61"/>
<evidence type="ECO:0000313" key="1">
    <source>
        <dbReference type="EMBL" id="RJF75458.1"/>
    </source>
</evidence>
<gene>
    <name evidence="1" type="ORF">D4Q52_09775</name>
</gene>
<dbReference type="InterPro" id="IPR023214">
    <property type="entry name" value="HAD_sf"/>
</dbReference>
<dbReference type="Gene3D" id="3.40.50.1000">
    <property type="entry name" value="HAD superfamily/HAD-like"/>
    <property type="match status" value="1"/>
</dbReference>
<dbReference type="SUPFAM" id="SSF56784">
    <property type="entry name" value="HAD-like"/>
    <property type="match status" value="1"/>
</dbReference>
<dbReference type="RefSeq" id="WP_119856361.1">
    <property type="nucleotide sequence ID" value="NZ_QYYD01000008.1"/>
</dbReference>
<dbReference type="EMBL" id="QYYD01000008">
    <property type="protein sequence ID" value="RJF75458.1"/>
    <property type="molecule type" value="Genomic_DNA"/>
</dbReference>
<dbReference type="Proteomes" id="UP000285523">
    <property type="component" value="Unassembled WGS sequence"/>
</dbReference>
<dbReference type="Gene3D" id="1.10.150.400">
    <property type="match status" value="1"/>
</dbReference>
<reference evidence="1 2" key="1">
    <citation type="submission" date="2018-09" db="EMBL/GenBank/DDBJ databases">
        <title>Draft genome sequence of Rhodopseudomonas palustris 2.1.18.</title>
        <authorList>
            <person name="Robertson S.L."/>
            <person name="Meyer T.E."/>
            <person name="Kyndt J.A."/>
        </authorList>
    </citation>
    <scope>NUCLEOTIDE SEQUENCE [LARGE SCALE GENOMIC DNA]</scope>
    <source>
        <strain evidence="1 2">2.1.18</strain>
    </source>
</reference>